<protein>
    <recommendedName>
        <fullName evidence="3">Cytochrome c oxidase assembly protein COX20, mitochondrial</fullName>
    </recommendedName>
</protein>
<evidence type="ECO:0000313" key="11">
    <source>
        <dbReference type="EnsemblMetazoa" id="PHUM348610-PA"/>
    </source>
</evidence>
<reference evidence="10" key="2">
    <citation type="submission" date="2007-04" db="EMBL/GenBank/DDBJ databases">
        <title>The genome of the human body louse.</title>
        <authorList>
            <consortium name="The Human Body Louse Genome Consortium"/>
            <person name="Kirkness E."/>
            <person name="Walenz B."/>
            <person name="Hass B."/>
            <person name="Bruggner R."/>
            <person name="Strausberg R."/>
        </authorList>
    </citation>
    <scope>NUCLEOTIDE SEQUENCE</scope>
    <source>
        <strain evidence="10">USDA</strain>
    </source>
</reference>
<dbReference type="EMBL" id="DS235354">
    <property type="protein sequence ID" value="EEB15110.1"/>
    <property type="molecule type" value="Genomic_DNA"/>
</dbReference>
<keyword evidence="6 9" id="KW-1133">Transmembrane helix</keyword>
<dbReference type="PANTHER" id="PTHR31586">
    <property type="entry name" value="CYTOCHROME C OXIDASE PROTEIN 20"/>
    <property type="match status" value="1"/>
</dbReference>
<evidence type="ECO:0000313" key="12">
    <source>
        <dbReference type="Proteomes" id="UP000009046"/>
    </source>
</evidence>
<feature type="transmembrane region" description="Helical" evidence="9">
    <location>
        <begin position="57"/>
        <end position="73"/>
    </location>
</feature>
<dbReference type="OMA" id="GSIWACV"/>
<dbReference type="InterPro" id="IPR022533">
    <property type="entry name" value="Cox20"/>
</dbReference>
<dbReference type="KEGG" id="phu:Phum_PHUM348610"/>
<keyword evidence="5" id="KW-0999">Mitochondrion inner membrane</keyword>
<gene>
    <name evidence="11" type="primary">8231935</name>
    <name evidence="10" type="ORF">Phum_PHUM348610</name>
</gene>
<evidence type="ECO:0000256" key="6">
    <source>
        <dbReference type="ARBA" id="ARBA00022989"/>
    </source>
</evidence>
<dbReference type="VEuPathDB" id="VectorBase:PHUM348610"/>
<dbReference type="PRINTS" id="PR02049">
    <property type="entry name" value="PROTEINF36A"/>
</dbReference>
<comment type="subcellular location">
    <subcellularLocation>
        <location evidence="1">Mitochondrion inner membrane</location>
    </subcellularLocation>
</comment>
<dbReference type="CTD" id="8231935"/>
<comment type="similarity">
    <text evidence="2">Belongs to the COX20 family.</text>
</comment>
<dbReference type="InParanoid" id="E0VP04"/>
<dbReference type="RefSeq" id="XP_002427848.1">
    <property type="nucleotide sequence ID" value="XM_002427803.1"/>
</dbReference>
<reference evidence="11" key="3">
    <citation type="submission" date="2021-02" db="UniProtKB">
        <authorList>
            <consortium name="EnsemblMetazoa"/>
        </authorList>
    </citation>
    <scope>IDENTIFICATION</scope>
    <source>
        <strain evidence="11">USDA</strain>
    </source>
</reference>
<reference evidence="10" key="1">
    <citation type="submission" date="2007-04" db="EMBL/GenBank/DDBJ databases">
        <title>Annotation of Pediculus humanus corporis strain USDA.</title>
        <authorList>
            <person name="Kirkness E."/>
            <person name="Hannick L."/>
            <person name="Hass B."/>
            <person name="Bruggner R."/>
            <person name="Lawson D."/>
            <person name="Bidwell S."/>
            <person name="Joardar V."/>
            <person name="Caler E."/>
            <person name="Walenz B."/>
            <person name="Inman J."/>
            <person name="Schobel S."/>
            <person name="Galinsky K."/>
            <person name="Amedeo P."/>
            <person name="Strausberg R."/>
        </authorList>
    </citation>
    <scope>NUCLEOTIDE SEQUENCE</scope>
    <source>
        <strain evidence="10">USDA</strain>
    </source>
</reference>
<sequence>MNENLEESTIESKHKPIMFMGRDVTQIPCFRKSLIFGICGGITIGLGTFLYTSKPAFSSHVCFGSIWACVFLYW</sequence>
<dbReference type="EMBL" id="AAZO01004054">
    <property type="status" value="NOT_ANNOTATED_CDS"/>
    <property type="molecule type" value="Genomic_DNA"/>
</dbReference>
<organism>
    <name type="scientific">Pediculus humanus subsp. corporis</name>
    <name type="common">Body louse</name>
    <dbReference type="NCBI Taxonomy" id="121224"/>
    <lineage>
        <taxon>Eukaryota</taxon>
        <taxon>Metazoa</taxon>
        <taxon>Ecdysozoa</taxon>
        <taxon>Arthropoda</taxon>
        <taxon>Hexapoda</taxon>
        <taxon>Insecta</taxon>
        <taxon>Pterygota</taxon>
        <taxon>Neoptera</taxon>
        <taxon>Paraneoptera</taxon>
        <taxon>Psocodea</taxon>
        <taxon>Troctomorpha</taxon>
        <taxon>Phthiraptera</taxon>
        <taxon>Anoplura</taxon>
        <taxon>Pediculidae</taxon>
        <taxon>Pediculus</taxon>
    </lineage>
</organism>
<dbReference type="EnsemblMetazoa" id="PHUM348610-RA">
    <property type="protein sequence ID" value="PHUM348610-PA"/>
    <property type="gene ID" value="PHUM348610"/>
</dbReference>
<evidence type="ECO:0000256" key="7">
    <source>
        <dbReference type="ARBA" id="ARBA00023128"/>
    </source>
</evidence>
<keyword evidence="4 9" id="KW-0812">Transmembrane</keyword>
<evidence type="ECO:0000256" key="2">
    <source>
        <dbReference type="ARBA" id="ARBA00009575"/>
    </source>
</evidence>
<evidence type="ECO:0000256" key="3">
    <source>
        <dbReference type="ARBA" id="ARBA00017689"/>
    </source>
</evidence>
<proteinExistence type="inferred from homology"/>
<dbReference type="OrthoDB" id="14603at2759"/>
<dbReference type="eggNOG" id="ENOG502S8FP">
    <property type="taxonomic scope" value="Eukaryota"/>
</dbReference>
<dbReference type="HOGENOM" id="CLU_2690785_0_0_1"/>
<evidence type="ECO:0000313" key="10">
    <source>
        <dbReference type="EMBL" id="EEB15110.1"/>
    </source>
</evidence>
<name>E0VP04_PEDHC</name>
<dbReference type="GO" id="GO:0005743">
    <property type="term" value="C:mitochondrial inner membrane"/>
    <property type="evidence" value="ECO:0007669"/>
    <property type="project" value="UniProtKB-SubCell"/>
</dbReference>
<keyword evidence="7" id="KW-0496">Mitochondrion</keyword>
<dbReference type="Proteomes" id="UP000009046">
    <property type="component" value="Unassembled WGS sequence"/>
</dbReference>
<keyword evidence="8 9" id="KW-0472">Membrane</keyword>
<dbReference type="PANTHER" id="PTHR31586:SF1">
    <property type="entry name" value="CYTOCHROME C OXIDASE ASSEMBLY PROTEIN COX20, MITOCHONDRIAL"/>
    <property type="match status" value="1"/>
</dbReference>
<evidence type="ECO:0000256" key="1">
    <source>
        <dbReference type="ARBA" id="ARBA00004273"/>
    </source>
</evidence>
<feature type="transmembrane region" description="Helical" evidence="9">
    <location>
        <begin position="34"/>
        <end position="51"/>
    </location>
</feature>
<dbReference type="GO" id="GO:0033617">
    <property type="term" value="P:mitochondrial respiratory chain complex IV assembly"/>
    <property type="evidence" value="ECO:0007669"/>
    <property type="project" value="InterPro"/>
</dbReference>
<evidence type="ECO:0000256" key="5">
    <source>
        <dbReference type="ARBA" id="ARBA00022792"/>
    </source>
</evidence>
<dbReference type="Pfam" id="PF12597">
    <property type="entry name" value="Cox20"/>
    <property type="match status" value="1"/>
</dbReference>
<dbReference type="FunCoup" id="E0VP04">
    <property type="interactions" value="523"/>
</dbReference>
<evidence type="ECO:0000256" key="4">
    <source>
        <dbReference type="ARBA" id="ARBA00022692"/>
    </source>
</evidence>
<evidence type="ECO:0000256" key="8">
    <source>
        <dbReference type="ARBA" id="ARBA00023136"/>
    </source>
</evidence>
<accession>E0VP04</accession>
<evidence type="ECO:0000256" key="9">
    <source>
        <dbReference type="SAM" id="Phobius"/>
    </source>
</evidence>
<dbReference type="GeneID" id="8231935"/>
<keyword evidence="12" id="KW-1185">Reference proteome</keyword>
<dbReference type="AlphaFoldDB" id="E0VP04"/>